<protein>
    <submittedName>
        <fullName evidence="2">Arylsulfate sulfotransferase</fullName>
    </submittedName>
</protein>
<name>A0A6N6VE39_9HYPH</name>
<dbReference type="AlphaFoldDB" id="A0A6N6VE39"/>
<evidence type="ECO:0000313" key="2">
    <source>
        <dbReference type="EMBL" id="KAB7738944.1"/>
    </source>
</evidence>
<dbReference type="GO" id="GO:0016740">
    <property type="term" value="F:transferase activity"/>
    <property type="evidence" value="ECO:0007669"/>
    <property type="project" value="UniProtKB-KW"/>
</dbReference>
<dbReference type="InterPro" id="IPR038268">
    <property type="entry name" value="RHH_sf"/>
</dbReference>
<gene>
    <name evidence="2" type="ORF">F2P47_14160</name>
</gene>
<keyword evidence="2" id="KW-0808">Transferase</keyword>
<dbReference type="EMBL" id="WESC01000014">
    <property type="protein sequence ID" value="KAB7738944.1"/>
    <property type="molecule type" value="Genomic_DNA"/>
</dbReference>
<keyword evidence="3" id="KW-1185">Reference proteome</keyword>
<dbReference type="Pfam" id="PF13467">
    <property type="entry name" value="RHH_4"/>
    <property type="match status" value="1"/>
</dbReference>
<dbReference type="Proteomes" id="UP000468901">
    <property type="component" value="Unassembled WGS sequence"/>
</dbReference>
<dbReference type="Gene3D" id="1.10.3990.20">
    <property type="entry name" value="protein bp1543"/>
    <property type="match status" value="1"/>
</dbReference>
<accession>A0A6N6VE39</accession>
<sequence>MPAEIKRSVSIAGHRTSISLERPFWEALKEIACSEDLSVNELVRRIDEGRDNEGNLSGAVRVYVLAHFKNKASCAV</sequence>
<dbReference type="InterPro" id="IPR027373">
    <property type="entry name" value="RHH_dom"/>
</dbReference>
<reference evidence="2 3" key="1">
    <citation type="submission" date="2019-09" db="EMBL/GenBank/DDBJ databases">
        <title>Parvibaculum sedimenti sp. nov., isolated from sediment.</title>
        <authorList>
            <person name="Wang Y."/>
        </authorList>
    </citation>
    <scope>NUCLEOTIDE SEQUENCE [LARGE SCALE GENOMIC DNA]</scope>
    <source>
        <strain evidence="2 3">HXT-9</strain>
    </source>
</reference>
<comment type="caution">
    <text evidence="2">The sequence shown here is derived from an EMBL/GenBank/DDBJ whole genome shotgun (WGS) entry which is preliminary data.</text>
</comment>
<evidence type="ECO:0000313" key="3">
    <source>
        <dbReference type="Proteomes" id="UP000468901"/>
    </source>
</evidence>
<feature type="domain" description="Ribbon-helix-helix" evidence="1">
    <location>
        <begin position="5"/>
        <end position="67"/>
    </location>
</feature>
<dbReference type="RefSeq" id="WP_152217036.1">
    <property type="nucleotide sequence ID" value="NZ_JBAQYD010000307.1"/>
</dbReference>
<evidence type="ECO:0000259" key="1">
    <source>
        <dbReference type="Pfam" id="PF13467"/>
    </source>
</evidence>
<proteinExistence type="predicted"/>
<organism evidence="2 3">
    <name type="scientific">Parvibaculum sedimenti</name>
    <dbReference type="NCBI Taxonomy" id="2608632"/>
    <lineage>
        <taxon>Bacteria</taxon>
        <taxon>Pseudomonadati</taxon>
        <taxon>Pseudomonadota</taxon>
        <taxon>Alphaproteobacteria</taxon>
        <taxon>Hyphomicrobiales</taxon>
        <taxon>Parvibaculaceae</taxon>
        <taxon>Parvibaculum</taxon>
    </lineage>
</organism>